<feature type="compositionally biased region" description="Polar residues" evidence="1">
    <location>
        <begin position="394"/>
        <end position="406"/>
    </location>
</feature>
<proteinExistence type="predicted"/>
<protein>
    <submittedName>
        <fullName evidence="3">Uncharacterized protein</fullName>
    </submittedName>
</protein>
<dbReference type="Proteomes" id="UP000433876">
    <property type="component" value="Unassembled WGS sequence"/>
</dbReference>
<dbReference type="PANTHER" id="PTHR42044">
    <property type="entry name" value="DUF676 DOMAIN-CONTAINING PROTEIN-RELATED"/>
    <property type="match status" value="1"/>
</dbReference>
<keyword evidence="2" id="KW-1133">Transmembrane helix</keyword>
<comment type="caution">
    <text evidence="3">The sequence shown here is derived from an EMBL/GenBank/DDBJ whole genome shotgun (WGS) entry which is preliminary data.</text>
</comment>
<keyword evidence="2" id="KW-0812">Transmembrane</keyword>
<feature type="compositionally biased region" description="Low complexity" evidence="1">
    <location>
        <begin position="314"/>
        <end position="326"/>
    </location>
</feature>
<gene>
    <name evidence="3" type="ORF">SMACR_06403</name>
</gene>
<feature type="transmembrane region" description="Helical" evidence="2">
    <location>
        <begin position="101"/>
        <end position="119"/>
    </location>
</feature>
<feature type="transmembrane region" description="Helical" evidence="2">
    <location>
        <begin position="61"/>
        <end position="81"/>
    </location>
</feature>
<evidence type="ECO:0000256" key="1">
    <source>
        <dbReference type="SAM" id="MobiDB-lite"/>
    </source>
</evidence>
<dbReference type="PANTHER" id="PTHR42044:SF1">
    <property type="entry name" value="DUF676 DOMAIN-CONTAINING PROTEIN"/>
    <property type="match status" value="1"/>
</dbReference>
<evidence type="ECO:0000313" key="3">
    <source>
        <dbReference type="EMBL" id="KAA8628158.1"/>
    </source>
</evidence>
<accession>A0A8S8ZGA1</accession>
<dbReference type="EMBL" id="NMPR01000202">
    <property type="protein sequence ID" value="KAA8628158.1"/>
    <property type="molecule type" value="Genomic_DNA"/>
</dbReference>
<organism evidence="3 4">
    <name type="scientific">Sordaria macrospora</name>
    <dbReference type="NCBI Taxonomy" id="5147"/>
    <lineage>
        <taxon>Eukaryota</taxon>
        <taxon>Fungi</taxon>
        <taxon>Dikarya</taxon>
        <taxon>Ascomycota</taxon>
        <taxon>Pezizomycotina</taxon>
        <taxon>Sordariomycetes</taxon>
        <taxon>Sordariomycetidae</taxon>
        <taxon>Sordariales</taxon>
        <taxon>Sordariaceae</taxon>
        <taxon>Sordaria</taxon>
    </lineage>
</organism>
<reference evidence="3 4" key="1">
    <citation type="submission" date="2017-07" db="EMBL/GenBank/DDBJ databases">
        <title>Genome sequence of the Sordaria macrospora wild type strain R19027.</title>
        <authorList>
            <person name="Nowrousian M."/>
            <person name="Teichert I."/>
            <person name="Kueck U."/>
        </authorList>
    </citation>
    <scope>NUCLEOTIDE SEQUENCE [LARGE SCALE GENOMIC DNA]</scope>
    <source>
        <strain evidence="3 4">R19027</strain>
        <tissue evidence="3">Mycelium</tissue>
    </source>
</reference>
<feature type="transmembrane region" description="Helical" evidence="2">
    <location>
        <begin position="125"/>
        <end position="146"/>
    </location>
</feature>
<name>A0A8S8ZGA1_SORMA</name>
<dbReference type="VEuPathDB" id="FungiDB:SMAC_06403"/>
<feature type="region of interest" description="Disordered" evidence="1">
    <location>
        <begin position="304"/>
        <end position="406"/>
    </location>
</feature>
<evidence type="ECO:0000256" key="2">
    <source>
        <dbReference type="SAM" id="Phobius"/>
    </source>
</evidence>
<evidence type="ECO:0000313" key="4">
    <source>
        <dbReference type="Proteomes" id="UP000433876"/>
    </source>
</evidence>
<sequence length="594" mass="65068">MPTLLVISCFTIVAIFASLAFMASKWRKAETPTSNNTKFFGSQIGEQSVINYSYTDRPLKLMAFDIYYFFKFIWALPYVLIPLSPSDSGDLDELSITRGNLFCVGLHAVLVVLQLGFIVTLPTLILFPVWAAALAIGLFMLVNYWLCTLLNGTEVEYHSDPKYAPALPEHAHEQWIFINGVAVGEHWMQSNLNRLAITFKRPILGIHNKTAGILFDVIECLVQRNLGYATADVRVCYRIIKEKLYNPQYSKVIFVLHSQGAIEGGMIIDWLLQELPQNLLSKLEVYTFGNAANHFNNPHRNIQSQHKAISNPLAASTDSTNTTAASGNMEQAQEALSDNQPLTSETSPQAQQRTTTTGTTPAAAGTTTAAAAKDTYTTNGEDPSSSWVEEPSIPTLTSETSASTPSAVSGRAIGHIEHYAHTTDFVALWGILHFATSIPGQHTMPRFIGRVFARTTVRGGHQLCQHYLDGMFPLEKDPKTGAFVGASENENEFMESEITVGEAGSEMTAAKEAMEISWLANGIGGNGSAVDGDNVGGVAVHGGHSPTVERRGTMRLRRGESKPAKVKVKDLSRLWQYRNGRSPDDKPVLRTATV</sequence>
<dbReference type="AlphaFoldDB" id="A0A8S8ZGA1"/>
<keyword evidence="2" id="KW-0472">Membrane</keyword>
<feature type="compositionally biased region" description="Low complexity" evidence="1">
    <location>
        <begin position="354"/>
        <end position="378"/>
    </location>
</feature>
<feature type="compositionally biased region" description="Polar residues" evidence="1">
    <location>
        <begin position="328"/>
        <end position="353"/>
    </location>
</feature>